<comment type="caution">
    <text evidence="1">The sequence shown here is derived from an EMBL/GenBank/DDBJ whole genome shotgun (WGS) entry which is preliminary data.</text>
</comment>
<reference evidence="1" key="2">
    <citation type="submission" date="2020-09" db="EMBL/GenBank/DDBJ databases">
        <authorList>
            <person name="Sun Q."/>
            <person name="Ohkuma M."/>
        </authorList>
    </citation>
    <scope>NUCLEOTIDE SEQUENCE</scope>
    <source>
        <strain evidence="1">JCM 3091</strain>
    </source>
</reference>
<dbReference type="AlphaFoldDB" id="A0A8J3BF92"/>
<accession>A0A8J3BF92</accession>
<dbReference type="SUPFAM" id="SSF53383">
    <property type="entry name" value="PLP-dependent transferases"/>
    <property type="match status" value="1"/>
</dbReference>
<evidence type="ECO:0000313" key="1">
    <source>
        <dbReference type="EMBL" id="GGK15288.1"/>
    </source>
</evidence>
<dbReference type="Proteomes" id="UP000662200">
    <property type="component" value="Unassembled WGS sequence"/>
</dbReference>
<gene>
    <name evidence="1" type="ORF">GCM10010124_04890</name>
</gene>
<proteinExistence type="predicted"/>
<name>A0A8J3BF92_9ACTN</name>
<reference evidence="1" key="1">
    <citation type="journal article" date="2014" name="Int. J. Syst. Evol. Microbiol.">
        <title>Complete genome sequence of Corynebacterium casei LMG S-19264T (=DSM 44701T), isolated from a smear-ripened cheese.</title>
        <authorList>
            <consortium name="US DOE Joint Genome Institute (JGI-PGF)"/>
            <person name="Walter F."/>
            <person name="Albersmeier A."/>
            <person name="Kalinowski J."/>
            <person name="Ruckert C."/>
        </authorList>
    </citation>
    <scope>NUCLEOTIDE SEQUENCE</scope>
    <source>
        <strain evidence="1">JCM 3091</strain>
    </source>
</reference>
<dbReference type="InterPro" id="IPR015424">
    <property type="entry name" value="PyrdxlP-dep_Trfase"/>
</dbReference>
<dbReference type="Gene3D" id="3.40.640.10">
    <property type="entry name" value="Type I PLP-dependent aspartate aminotransferase-like (Major domain)"/>
    <property type="match status" value="1"/>
</dbReference>
<dbReference type="InterPro" id="IPR015421">
    <property type="entry name" value="PyrdxlP-dep_Trfase_major"/>
</dbReference>
<organism evidence="1 2">
    <name type="scientific">Pilimelia terevasa</name>
    <dbReference type="NCBI Taxonomy" id="53372"/>
    <lineage>
        <taxon>Bacteria</taxon>
        <taxon>Bacillati</taxon>
        <taxon>Actinomycetota</taxon>
        <taxon>Actinomycetes</taxon>
        <taxon>Micromonosporales</taxon>
        <taxon>Micromonosporaceae</taxon>
        <taxon>Pilimelia</taxon>
    </lineage>
</organism>
<sequence>MDAGTVAARLAPHYARAGVATRLALTGHAFQAWPDVARAAVLAACDDAADLLDGAWAPAAAQADRVRAGYRALLGDPAGTVALAPHTHELVLRFLSTLDLARRPRLVTTNGEFHSLRRQLDRLAEAGLRVVRVPAEPVGSLAARVAGEVDGRTAAVLLSTVLYETSLRVPDLPDLAAACTRHGAELLLDVYHALGVAPVDAAALPTAWLVGGGLKYLQLGGGNCFLRVPAHAAAARPVLTGWFAEPVPPPAPPAVGYVTGDDRFAGATYDPVSHYRAAAVLDFHAAQGLTPALLRDVALRQRAVLTAAFDALDLPPEVVDRDRGRPAAAFGGFLALRTPHAAALRADLAAHGVRVDHRGAHLRLGPAPYLSDGQLAAAVGVLGEAAARLRR</sequence>
<dbReference type="EMBL" id="BMQC01000001">
    <property type="protein sequence ID" value="GGK15288.1"/>
    <property type="molecule type" value="Genomic_DNA"/>
</dbReference>
<dbReference type="InterPro" id="IPR015422">
    <property type="entry name" value="PyrdxlP-dep_Trfase_small"/>
</dbReference>
<keyword evidence="2" id="KW-1185">Reference proteome</keyword>
<dbReference type="Gene3D" id="3.90.1150.10">
    <property type="entry name" value="Aspartate Aminotransferase, domain 1"/>
    <property type="match status" value="1"/>
</dbReference>
<evidence type="ECO:0000313" key="2">
    <source>
        <dbReference type="Proteomes" id="UP000662200"/>
    </source>
</evidence>
<protein>
    <submittedName>
        <fullName evidence="1">Kynureninase</fullName>
    </submittedName>
</protein>
<dbReference type="RefSeq" id="WP_189112469.1">
    <property type="nucleotide sequence ID" value="NZ_BMQC01000001.1"/>
</dbReference>